<feature type="chain" id="PRO_5036495203" evidence="1">
    <location>
        <begin position="19"/>
        <end position="102"/>
    </location>
</feature>
<protein>
    <submittedName>
        <fullName evidence="2">Uncharacterized protein</fullName>
    </submittedName>
</protein>
<dbReference type="EnsemblMetazoa" id="G27669.2">
    <property type="protein sequence ID" value="G27669.2:cds"/>
    <property type="gene ID" value="G27669"/>
</dbReference>
<evidence type="ECO:0000313" key="2">
    <source>
        <dbReference type="EnsemblMetazoa" id="G27669.2:cds"/>
    </source>
</evidence>
<dbReference type="AlphaFoldDB" id="A0A8W8LEU0"/>
<evidence type="ECO:0000256" key="1">
    <source>
        <dbReference type="SAM" id="SignalP"/>
    </source>
</evidence>
<name>A0A8W8LEU0_MAGGI</name>
<keyword evidence="3" id="KW-1185">Reference proteome</keyword>
<sequence>MRKICCLILFVIFPVIRGTTTSAPSTGAPCPSCDISYHCDWSRTCAPGETCLARGFTGNLYHFRTYCAPKEDCLLMQSIVKTEEVYCCGDRECLRNHLGLWS</sequence>
<evidence type="ECO:0000313" key="3">
    <source>
        <dbReference type="Proteomes" id="UP000005408"/>
    </source>
</evidence>
<organism evidence="2 3">
    <name type="scientific">Magallana gigas</name>
    <name type="common">Pacific oyster</name>
    <name type="synonym">Crassostrea gigas</name>
    <dbReference type="NCBI Taxonomy" id="29159"/>
    <lineage>
        <taxon>Eukaryota</taxon>
        <taxon>Metazoa</taxon>
        <taxon>Spiralia</taxon>
        <taxon>Lophotrochozoa</taxon>
        <taxon>Mollusca</taxon>
        <taxon>Bivalvia</taxon>
        <taxon>Autobranchia</taxon>
        <taxon>Pteriomorphia</taxon>
        <taxon>Ostreida</taxon>
        <taxon>Ostreoidea</taxon>
        <taxon>Ostreidae</taxon>
        <taxon>Magallana</taxon>
    </lineage>
</organism>
<accession>A0A8W8LEU0</accession>
<dbReference type="Proteomes" id="UP000005408">
    <property type="component" value="Unassembled WGS sequence"/>
</dbReference>
<feature type="signal peptide" evidence="1">
    <location>
        <begin position="1"/>
        <end position="18"/>
    </location>
</feature>
<proteinExistence type="predicted"/>
<keyword evidence="1" id="KW-0732">Signal</keyword>
<reference evidence="2" key="1">
    <citation type="submission" date="2022-08" db="UniProtKB">
        <authorList>
            <consortium name="EnsemblMetazoa"/>
        </authorList>
    </citation>
    <scope>IDENTIFICATION</scope>
    <source>
        <strain evidence="2">05x7-T-G4-1.051#20</strain>
    </source>
</reference>